<keyword evidence="3" id="KW-1185">Reference proteome</keyword>
<evidence type="ECO:0000256" key="1">
    <source>
        <dbReference type="SAM" id="MobiDB-lite"/>
    </source>
</evidence>
<evidence type="ECO:0000313" key="3">
    <source>
        <dbReference type="Proteomes" id="UP001189429"/>
    </source>
</evidence>
<feature type="region of interest" description="Disordered" evidence="1">
    <location>
        <begin position="25"/>
        <end position="80"/>
    </location>
</feature>
<proteinExistence type="predicted"/>
<organism evidence="2 3">
    <name type="scientific">Prorocentrum cordatum</name>
    <dbReference type="NCBI Taxonomy" id="2364126"/>
    <lineage>
        <taxon>Eukaryota</taxon>
        <taxon>Sar</taxon>
        <taxon>Alveolata</taxon>
        <taxon>Dinophyceae</taxon>
        <taxon>Prorocentrales</taxon>
        <taxon>Prorocentraceae</taxon>
        <taxon>Prorocentrum</taxon>
    </lineage>
</organism>
<name>A0ABN9VT16_9DINO</name>
<accession>A0ABN9VT16</accession>
<dbReference type="Proteomes" id="UP001189429">
    <property type="component" value="Unassembled WGS sequence"/>
</dbReference>
<feature type="region of interest" description="Disordered" evidence="1">
    <location>
        <begin position="171"/>
        <end position="225"/>
    </location>
</feature>
<evidence type="ECO:0000313" key="2">
    <source>
        <dbReference type="EMBL" id="CAK0876604.1"/>
    </source>
</evidence>
<protein>
    <submittedName>
        <fullName evidence="2">Uncharacterized protein</fullName>
    </submittedName>
</protein>
<feature type="compositionally biased region" description="Low complexity" evidence="1">
    <location>
        <begin position="39"/>
        <end position="49"/>
    </location>
</feature>
<reference evidence="2" key="1">
    <citation type="submission" date="2023-10" db="EMBL/GenBank/DDBJ databases">
        <authorList>
            <person name="Chen Y."/>
            <person name="Shah S."/>
            <person name="Dougan E. K."/>
            <person name="Thang M."/>
            <person name="Chan C."/>
        </authorList>
    </citation>
    <scope>NUCLEOTIDE SEQUENCE [LARGE SCALE GENOMIC DNA]</scope>
</reference>
<gene>
    <name evidence="2" type="ORF">PCOR1329_LOCUS60910</name>
</gene>
<dbReference type="EMBL" id="CAUYUJ010017645">
    <property type="protein sequence ID" value="CAK0876604.1"/>
    <property type="molecule type" value="Genomic_DNA"/>
</dbReference>
<feature type="compositionally biased region" description="Basic and acidic residues" evidence="1">
    <location>
        <begin position="50"/>
        <end position="68"/>
    </location>
</feature>
<sequence>MIVGLCSQVLSSAYDILSDPEKFKKWEASGRGGGGRPGPGESSRGGSSESARRQQQRWEEQRAWEARRARQQAGRGGAQDSDLSAAAFAVGKAAAVAAGIAGAAVGAAGKAVQAAAGPGVAGQGITGLAGAAGRAVGFAGAAGKSVLDSVSPRASRIAKMKLDELLEFIGQAPTPPAGAPRAAASGDLRAEEAEAERLQARVDSLRRDQDSWEEQARALNSSGDRRGELEALRRALQAKDAGRAARAELFACYDRIDAARGAPRP</sequence>
<feature type="compositionally biased region" description="Basic and acidic residues" evidence="1">
    <location>
        <begin position="188"/>
        <end position="216"/>
    </location>
</feature>
<comment type="caution">
    <text evidence="2">The sequence shown here is derived from an EMBL/GenBank/DDBJ whole genome shotgun (WGS) entry which is preliminary data.</text>
</comment>